<evidence type="ECO:0000256" key="1">
    <source>
        <dbReference type="SAM" id="Phobius"/>
    </source>
</evidence>
<keyword evidence="1" id="KW-0472">Membrane</keyword>
<dbReference type="AlphaFoldDB" id="Q6Q949"/>
<accession>Q6Q949</accession>
<evidence type="ECO:0008006" key="3">
    <source>
        <dbReference type="Google" id="ProtNLM"/>
    </source>
</evidence>
<feature type="transmembrane region" description="Helical" evidence="1">
    <location>
        <begin position="20"/>
        <end position="41"/>
    </location>
</feature>
<protein>
    <recommendedName>
        <fullName evidence="3">DUF2244 domain-containing protein</fullName>
    </recommendedName>
</protein>
<proteinExistence type="predicted"/>
<gene>
    <name evidence="2" type="ORF">Red20E09_15</name>
</gene>
<keyword evidence="1" id="KW-0812">Transmembrane</keyword>
<organism evidence="2">
    <name type="scientific">uncultured marine gamma proteobacterium EBAC20E09</name>
    <dbReference type="NCBI Taxonomy" id="266134"/>
    <lineage>
        <taxon>Bacteria</taxon>
        <taxon>Pseudomonadati</taxon>
        <taxon>Pseudomonadota</taxon>
        <taxon>Gammaproteobacteria</taxon>
        <taxon>SAR86 cluster</taxon>
        <taxon>environmental samples</taxon>
    </lineage>
</organism>
<feature type="transmembrane region" description="Helical" evidence="1">
    <location>
        <begin position="47"/>
        <end position="66"/>
    </location>
</feature>
<reference evidence="2" key="2">
    <citation type="submission" date="2005-12" db="EMBL/GenBank/DDBJ databases">
        <authorList>
            <person name="Sabehi G."/>
            <person name="Beja O."/>
        </authorList>
    </citation>
    <scope>NUCLEOTIDE SEQUENCE</scope>
</reference>
<keyword evidence="1" id="KW-1133">Transmembrane helix</keyword>
<name>Q6Q949_9GAMM</name>
<sequence length="156" mass="18146">MDSSNYLVSLRPNSSLTGIYRIIFLGSIAFVCITIAIIFFIFGAYLILPFAGLELAVLFSAFYLSFKWSSKKEKIYISDEIVKIEKGTNKLEYQWEEFRTFTSFNVQKDKNKFMRLSFRSKGEDVYVGEFLNEEDKKVLKESISEIINSLNLEQHN</sequence>
<dbReference type="EMBL" id="AY552545">
    <property type="protein sequence ID" value="AAS73020.1"/>
    <property type="molecule type" value="Genomic_DNA"/>
</dbReference>
<dbReference type="Pfam" id="PF10003">
    <property type="entry name" value="DUF2244"/>
    <property type="match status" value="1"/>
</dbReference>
<dbReference type="InterPro" id="IPR019253">
    <property type="entry name" value="DUF2244_TM"/>
</dbReference>
<evidence type="ECO:0000313" key="2">
    <source>
        <dbReference type="EMBL" id="AAS73020.1"/>
    </source>
</evidence>
<reference evidence="2" key="1">
    <citation type="journal article" date="2004" name="Environ. Microbiol.">
        <title>Different SAR86 subgroups harbour divergent proteorhodopsins.</title>
        <authorList>
            <person name="Sabehi G."/>
            <person name="Beja O."/>
            <person name="Suzuki M.T."/>
            <person name="Preston C.M."/>
            <person name="DeLong E.F."/>
        </authorList>
    </citation>
    <scope>NUCLEOTIDE SEQUENCE</scope>
</reference>